<sequence>MASDTAQDEQQGAGHSGGKAAVLAALLANLGVAITKFIAFLLTGFSSMLAEAIHSFADTGNQVLLLVGSKRASREATLEHPFGFGQQRYVYSFLVAIMLFVLGGLFALYEAYEKVKESLAEDSYDPFASQWWWVPLAVLLVAMVLEGFSLRTAVRESNRIRRGRSWLRFIRTTKSPELPVVLLEDFGAIIGLTFALAGVGLTLVTANPIFDGLGSGAIGVLLVVLAAFLAVEMGSLLVGEAASLPVRQKILEALQSPEGVDRVINSRTMHLGPDEVLVAAKLAVGETDSAAEVVASINEAERAARAAAPDLRLVIFLEPDVDTAPGSPSVDGPGPEVAARESAIEDASRG</sequence>
<feature type="transmembrane region" description="Helical" evidence="7">
    <location>
        <begin position="89"/>
        <end position="112"/>
    </location>
</feature>
<reference evidence="9 10" key="1">
    <citation type="submission" date="2017-12" db="EMBL/GenBank/DDBJ databases">
        <title>Sequencing the genomes of 1000 Actinobacteria strains.</title>
        <authorList>
            <person name="Klenk H.-P."/>
        </authorList>
    </citation>
    <scope>NUCLEOTIDE SEQUENCE [LARGE SCALE GENOMIC DNA]</scope>
    <source>
        <strain evidence="9 10">DSM 12806</strain>
    </source>
</reference>
<keyword evidence="3 7" id="KW-0812">Transmembrane</keyword>
<dbReference type="InterPro" id="IPR002524">
    <property type="entry name" value="Cation_efflux"/>
</dbReference>
<evidence type="ECO:0000256" key="7">
    <source>
        <dbReference type="SAM" id="Phobius"/>
    </source>
</evidence>
<keyword evidence="2" id="KW-0813">Transport</keyword>
<dbReference type="OrthoDB" id="9806522at2"/>
<feature type="transmembrane region" description="Helical" evidence="7">
    <location>
        <begin position="216"/>
        <end position="239"/>
    </location>
</feature>
<protein>
    <submittedName>
        <fullName evidence="9">Cation diffusion facilitator family transporter</fullName>
    </submittedName>
</protein>
<feature type="domain" description="Cation efflux protein transmembrane" evidence="8">
    <location>
        <begin position="22"/>
        <end position="238"/>
    </location>
</feature>
<proteinExistence type="predicted"/>
<dbReference type="PANTHER" id="PTHR13414:SF9">
    <property type="entry name" value="PROTON-COUPLED ZINC ANTIPORTER SLC30A9, MITOCHONDRIAL"/>
    <property type="match status" value="1"/>
</dbReference>
<evidence type="ECO:0000256" key="4">
    <source>
        <dbReference type="ARBA" id="ARBA00022989"/>
    </source>
</evidence>
<evidence type="ECO:0000259" key="8">
    <source>
        <dbReference type="Pfam" id="PF01545"/>
    </source>
</evidence>
<accession>A0A2N3YK73</accession>
<dbReference type="GO" id="GO:0008324">
    <property type="term" value="F:monoatomic cation transmembrane transporter activity"/>
    <property type="evidence" value="ECO:0007669"/>
    <property type="project" value="InterPro"/>
</dbReference>
<dbReference type="EMBL" id="PJNE01000001">
    <property type="protein sequence ID" value="PKW27188.1"/>
    <property type="molecule type" value="Genomic_DNA"/>
</dbReference>
<keyword evidence="4 7" id="KW-1133">Transmembrane helix</keyword>
<organism evidence="9 10">
    <name type="scientific">Phycicoccus duodecadis</name>
    <dbReference type="NCBI Taxonomy" id="173053"/>
    <lineage>
        <taxon>Bacteria</taxon>
        <taxon>Bacillati</taxon>
        <taxon>Actinomycetota</taxon>
        <taxon>Actinomycetes</taxon>
        <taxon>Micrococcales</taxon>
        <taxon>Intrasporangiaceae</taxon>
        <taxon>Phycicoccus</taxon>
    </lineage>
</organism>
<dbReference type="GO" id="GO:0006829">
    <property type="term" value="P:zinc ion transport"/>
    <property type="evidence" value="ECO:0007669"/>
    <property type="project" value="InterPro"/>
</dbReference>
<dbReference type="Pfam" id="PF01545">
    <property type="entry name" value="Cation_efflux"/>
    <property type="match status" value="1"/>
</dbReference>
<feature type="transmembrane region" description="Helical" evidence="7">
    <location>
        <begin position="132"/>
        <end position="154"/>
    </location>
</feature>
<evidence type="ECO:0000313" key="10">
    <source>
        <dbReference type="Proteomes" id="UP000233781"/>
    </source>
</evidence>
<dbReference type="InterPro" id="IPR027469">
    <property type="entry name" value="Cation_efflux_TMD_sf"/>
</dbReference>
<evidence type="ECO:0000256" key="5">
    <source>
        <dbReference type="ARBA" id="ARBA00023136"/>
    </source>
</evidence>
<evidence type="ECO:0000256" key="6">
    <source>
        <dbReference type="SAM" id="MobiDB-lite"/>
    </source>
</evidence>
<dbReference type="InterPro" id="IPR040177">
    <property type="entry name" value="SLC30A9"/>
</dbReference>
<evidence type="ECO:0000256" key="1">
    <source>
        <dbReference type="ARBA" id="ARBA00004141"/>
    </source>
</evidence>
<dbReference type="AlphaFoldDB" id="A0A2N3YK73"/>
<evidence type="ECO:0000313" key="9">
    <source>
        <dbReference type="EMBL" id="PKW27188.1"/>
    </source>
</evidence>
<dbReference type="PANTHER" id="PTHR13414">
    <property type="entry name" value="HUEL-CATION TRANSPORTER"/>
    <property type="match status" value="1"/>
</dbReference>
<feature type="transmembrane region" description="Helical" evidence="7">
    <location>
        <begin position="178"/>
        <end position="204"/>
    </location>
</feature>
<dbReference type="Gene3D" id="1.20.1510.10">
    <property type="entry name" value="Cation efflux protein transmembrane domain"/>
    <property type="match status" value="1"/>
</dbReference>
<comment type="subcellular location">
    <subcellularLocation>
        <location evidence="1">Membrane</location>
        <topology evidence="1">Multi-pass membrane protein</topology>
    </subcellularLocation>
</comment>
<dbReference type="Proteomes" id="UP000233781">
    <property type="component" value="Unassembled WGS sequence"/>
</dbReference>
<dbReference type="InterPro" id="IPR036837">
    <property type="entry name" value="Cation_efflux_CTD_sf"/>
</dbReference>
<dbReference type="RefSeq" id="WP_101395651.1">
    <property type="nucleotide sequence ID" value="NZ_PJNE01000001.1"/>
</dbReference>
<evidence type="ECO:0000256" key="2">
    <source>
        <dbReference type="ARBA" id="ARBA00022448"/>
    </source>
</evidence>
<evidence type="ECO:0000256" key="3">
    <source>
        <dbReference type="ARBA" id="ARBA00022692"/>
    </source>
</evidence>
<dbReference type="SUPFAM" id="SSF161111">
    <property type="entry name" value="Cation efflux protein transmembrane domain-like"/>
    <property type="match status" value="1"/>
</dbReference>
<dbReference type="InterPro" id="IPR058533">
    <property type="entry name" value="Cation_efflux_TM"/>
</dbReference>
<dbReference type="SUPFAM" id="SSF160240">
    <property type="entry name" value="Cation efflux protein cytoplasmic domain-like"/>
    <property type="match status" value="1"/>
</dbReference>
<dbReference type="GO" id="GO:0016020">
    <property type="term" value="C:membrane"/>
    <property type="evidence" value="ECO:0007669"/>
    <property type="project" value="UniProtKB-SubCell"/>
</dbReference>
<comment type="caution">
    <text evidence="9">The sequence shown here is derived from an EMBL/GenBank/DDBJ whole genome shotgun (WGS) entry which is preliminary data.</text>
</comment>
<feature type="transmembrane region" description="Helical" evidence="7">
    <location>
        <begin position="20"/>
        <end position="42"/>
    </location>
</feature>
<keyword evidence="10" id="KW-1185">Reference proteome</keyword>
<keyword evidence="5 7" id="KW-0472">Membrane</keyword>
<dbReference type="NCBIfam" id="TIGR01297">
    <property type="entry name" value="CDF"/>
    <property type="match status" value="1"/>
</dbReference>
<feature type="region of interest" description="Disordered" evidence="6">
    <location>
        <begin position="321"/>
        <end position="350"/>
    </location>
</feature>
<gene>
    <name evidence="9" type="ORF">ATL31_2026</name>
</gene>
<name>A0A2N3YK73_9MICO</name>
<feature type="compositionally biased region" description="Basic and acidic residues" evidence="6">
    <location>
        <begin position="338"/>
        <end position="350"/>
    </location>
</feature>